<evidence type="ECO:0000313" key="1">
    <source>
        <dbReference type="EMBL" id="KAJ4487805.1"/>
    </source>
</evidence>
<comment type="caution">
    <text evidence="1">The sequence shown here is derived from an EMBL/GenBank/DDBJ whole genome shotgun (WGS) entry which is preliminary data.</text>
</comment>
<gene>
    <name evidence="1" type="ORF">J3R30DRAFT_851527</name>
</gene>
<sequence length="300" mass="33657">MSKTESCSAARPEGLLIIIIALIKDISITIYSCHPRPPHCPLLVREIRLQHYAHFLFYPRLHFDLTVNLCIRCCSESESEYKRNIAWIQGTVDNDSFFTTKDKQAYSKQLRGVRLGQKLSVGGGNNFAIYQLTGYGYGLRFRSSNLIMKVLKDVNNAAIGEAKALRAVGDFVASGTVKALDSRPAIIMKKKPGLPLHETNLYKNAREQQRETMRSKTFQLMCDKIVTVATKKYVLHNDNHPANVLVTMNNATKSVQSVELVDYGAPSTYFISKSVTADEYLWDHGFPYVAPAPPVPKKTP</sequence>
<proteinExistence type="predicted"/>
<dbReference type="EMBL" id="JAOTPV010000002">
    <property type="protein sequence ID" value="KAJ4487805.1"/>
    <property type="molecule type" value="Genomic_DNA"/>
</dbReference>
<accession>A0A9W9DVF0</accession>
<dbReference type="OrthoDB" id="2857768at2759"/>
<dbReference type="AlphaFoldDB" id="A0A9W9DVF0"/>
<dbReference type="Proteomes" id="UP001150266">
    <property type="component" value="Unassembled WGS sequence"/>
</dbReference>
<evidence type="ECO:0008006" key="3">
    <source>
        <dbReference type="Google" id="ProtNLM"/>
    </source>
</evidence>
<evidence type="ECO:0000313" key="2">
    <source>
        <dbReference type="Proteomes" id="UP001150266"/>
    </source>
</evidence>
<name>A0A9W9DVF0_9AGAR</name>
<keyword evidence="2" id="KW-1185">Reference proteome</keyword>
<reference evidence="1" key="1">
    <citation type="submission" date="2022-08" db="EMBL/GenBank/DDBJ databases">
        <title>A Global Phylogenomic Analysis of the Shiitake Genus Lentinula.</title>
        <authorList>
            <consortium name="DOE Joint Genome Institute"/>
            <person name="Sierra-Patev S."/>
            <person name="Min B."/>
            <person name="Naranjo-Ortiz M."/>
            <person name="Looney B."/>
            <person name="Konkel Z."/>
            <person name="Slot J.C."/>
            <person name="Sakamoto Y."/>
            <person name="Steenwyk J.L."/>
            <person name="Rokas A."/>
            <person name="Carro J."/>
            <person name="Camarero S."/>
            <person name="Ferreira P."/>
            <person name="Molpeceres G."/>
            <person name="Ruiz-Duenas F.J."/>
            <person name="Serrano A."/>
            <person name="Henrissat B."/>
            <person name="Drula E."/>
            <person name="Hughes K.W."/>
            <person name="Mata J.L."/>
            <person name="Ishikawa N.K."/>
            <person name="Vargas-Isla R."/>
            <person name="Ushijima S."/>
            <person name="Smith C.A."/>
            <person name="Ahrendt S."/>
            <person name="Andreopoulos W."/>
            <person name="He G."/>
            <person name="Labutti K."/>
            <person name="Lipzen A."/>
            <person name="Ng V."/>
            <person name="Riley R."/>
            <person name="Sandor L."/>
            <person name="Barry K."/>
            <person name="Martinez A.T."/>
            <person name="Xiao Y."/>
            <person name="Gibbons J.G."/>
            <person name="Terashima K."/>
            <person name="Grigoriev I.V."/>
            <person name="Hibbett D.S."/>
        </authorList>
    </citation>
    <scope>NUCLEOTIDE SEQUENCE</scope>
    <source>
        <strain evidence="1">JLM2183</strain>
    </source>
</reference>
<organism evidence="1 2">
    <name type="scientific">Lentinula aciculospora</name>
    <dbReference type="NCBI Taxonomy" id="153920"/>
    <lineage>
        <taxon>Eukaryota</taxon>
        <taxon>Fungi</taxon>
        <taxon>Dikarya</taxon>
        <taxon>Basidiomycota</taxon>
        <taxon>Agaricomycotina</taxon>
        <taxon>Agaricomycetes</taxon>
        <taxon>Agaricomycetidae</taxon>
        <taxon>Agaricales</taxon>
        <taxon>Marasmiineae</taxon>
        <taxon>Omphalotaceae</taxon>
        <taxon>Lentinula</taxon>
    </lineage>
</organism>
<protein>
    <recommendedName>
        <fullName evidence="3">Protein kinase domain-containing protein</fullName>
    </recommendedName>
</protein>